<dbReference type="EMBL" id="BARU01041602">
    <property type="protein sequence ID" value="GAH76852.1"/>
    <property type="molecule type" value="Genomic_DNA"/>
</dbReference>
<gene>
    <name evidence="2" type="ORF">S03H2_64107</name>
</gene>
<name>X1I558_9ZZZZ</name>
<keyword evidence="1" id="KW-0472">Membrane</keyword>
<keyword evidence="1" id="KW-1133">Transmembrane helix</keyword>
<organism evidence="2">
    <name type="scientific">marine sediment metagenome</name>
    <dbReference type="NCBI Taxonomy" id="412755"/>
    <lineage>
        <taxon>unclassified sequences</taxon>
        <taxon>metagenomes</taxon>
        <taxon>ecological metagenomes</taxon>
    </lineage>
</organism>
<accession>X1I558</accession>
<evidence type="ECO:0000313" key="2">
    <source>
        <dbReference type="EMBL" id="GAH76852.1"/>
    </source>
</evidence>
<proteinExistence type="predicted"/>
<evidence type="ECO:0000256" key="1">
    <source>
        <dbReference type="SAM" id="Phobius"/>
    </source>
</evidence>
<reference evidence="2" key="1">
    <citation type="journal article" date="2014" name="Front. Microbiol.">
        <title>High frequency of phylogenetically diverse reductive dehalogenase-homologous genes in deep subseafloor sedimentary metagenomes.</title>
        <authorList>
            <person name="Kawai M."/>
            <person name="Futagami T."/>
            <person name="Toyoda A."/>
            <person name="Takaki Y."/>
            <person name="Nishi S."/>
            <person name="Hori S."/>
            <person name="Arai W."/>
            <person name="Tsubouchi T."/>
            <person name="Morono Y."/>
            <person name="Uchiyama I."/>
            <person name="Ito T."/>
            <person name="Fujiyama A."/>
            <person name="Inagaki F."/>
            <person name="Takami H."/>
        </authorList>
    </citation>
    <scope>NUCLEOTIDE SEQUENCE</scope>
    <source>
        <strain evidence="2">Expedition CK06-06</strain>
    </source>
</reference>
<dbReference type="AlphaFoldDB" id="X1I558"/>
<comment type="caution">
    <text evidence="2">The sequence shown here is derived from an EMBL/GenBank/DDBJ whole genome shotgun (WGS) entry which is preliminary data.</text>
</comment>
<protein>
    <submittedName>
        <fullName evidence="2">Uncharacterized protein</fullName>
    </submittedName>
</protein>
<feature type="transmembrane region" description="Helical" evidence="1">
    <location>
        <begin position="12"/>
        <end position="33"/>
    </location>
</feature>
<sequence>MRKSYLTKLMRIGITVIMVSLLISIVSIVGATAGEEKVYELKANIIGPGPVGIKKAENIELAANQLNQMLESMGSPVRVKVSVEFSALKWGPFADKFYIDFKAGNAPDITNLRWDPKLADGGFIVPMG</sequence>
<keyword evidence="1" id="KW-0812">Transmembrane</keyword>